<dbReference type="InterPro" id="IPR042086">
    <property type="entry name" value="MeTrfase_capping"/>
</dbReference>
<comment type="caution">
    <text evidence="5">The sequence shown here is derived from an EMBL/GenBank/DDBJ whole genome shotgun (WGS) entry which is preliminary data.</text>
</comment>
<dbReference type="GO" id="GO:0032259">
    <property type="term" value="P:methylation"/>
    <property type="evidence" value="ECO:0007669"/>
    <property type="project" value="UniProtKB-KW"/>
</dbReference>
<gene>
    <name evidence="5" type="ORF">RGQ29_005335</name>
</gene>
<protein>
    <submittedName>
        <fullName evidence="5">Uncharacterized protein</fullName>
    </submittedName>
</protein>
<dbReference type="PANTHER" id="PTHR31009">
    <property type="entry name" value="S-ADENOSYL-L-METHIONINE:CARBOXYL METHYLTRANSFERASE FAMILY PROTEIN"/>
    <property type="match status" value="1"/>
</dbReference>
<dbReference type="AlphaFoldDB" id="A0AAN7E4X6"/>
<evidence type="ECO:0000256" key="2">
    <source>
        <dbReference type="ARBA" id="ARBA00022679"/>
    </source>
</evidence>
<organism evidence="5 6">
    <name type="scientific">Quercus rubra</name>
    <name type="common">Northern red oak</name>
    <name type="synonym">Quercus borealis</name>
    <dbReference type="NCBI Taxonomy" id="3512"/>
    <lineage>
        <taxon>Eukaryota</taxon>
        <taxon>Viridiplantae</taxon>
        <taxon>Streptophyta</taxon>
        <taxon>Embryophyta</taxon>
        <taxon>Tracheophyta</taxon>
        <taxon>Spermatophyta</taxon>
        <taxon>Magnoliopsida</taxon>
        <taxon>eudicotyledons</taxon>
        <taxon>Gunneridae</taxon>
        <taxon>Pentapetalae</taxon>
        <taxon>rosids</taxon>
        <taxon>fabids</taxon>
        <taxon>Fagales</taxon>
        <taxon>Fagaceae</taxon>
        <taxon>Quercus</taxon>
    </lineage>
</organism>
<keyword evidence="1" id="KW-0489">Methyltransferase</keyword>
<dbReference type="Proteomes" id="UP001324115">
    <property type="component" value="Unassembled WGS sequence"/>
</dbReference>
<keyword evidence="4" id="KW-0460">Magnesium</keyword>
<dbReference type="InterPro" id="IPR005299">
    <property type="entry name" value="MeTrfase_7"/>
</dbReference>
<evidence type="ECO:0000256" key="4">
    <source>
        <dbReference type="ARBA" id="ARBA00022842"/>
    </source>
</evidence>
<evidence type="ECO:0000313" key="5">
    <source>
        <dbReference type="EMBL" id="KAK4562794.1"/>
    </source>
</evidence>
<dbReference type="EMBL" id="JAXUIC010000011">
    <property type="protein sequence ID" value="KAK4562794.1"/>
    <property type="molecule type" value="Genomic_DNA"/>
</dbReference>
<dbReference type="InterPro" id="IPR029063">
    <property type="entry name" value="SAM-dependent_MTases_sf"/>
</dbReference>
<dbReference type="Pfam" id="PF03492">
    <property type="entry name" value="Methyltransf_7"/>
    <property type="match status" value="2"/>
</dbReference>
<reference evidence="5 6" key="1">
    <citation type="journal article" date="2023" name="G3 (Bethesda)">
        <title>A haplotype-resolved chromosome-scale genome for Quercus rubra L. provides insights into the genetics of adaptive traits for red oak species.</title>
        <authorList>
            <person name="Kapoor B."/>
            <person name="Jenkins J."/>
            <person name="Schmutz J."/>
            <person name="Zhebentyayeva T."/>
            <person name="Kuelheim C."/>
            <person name="Coggeshall M."/>
            <person name="Heim C."/>
            <person name="Lasky J.R."/>
            <person name="Leites L."/>
            <person name="Islam-Faridi N."/>
            <person name="Romero-Severson J."/>
            <person name="DeLeo V.L."/>
            <person name="Lucas S.M."/>
            <person name="Lazic D."/>
            <person name="Gailing O."/>
            <person name="Carlson J."/>
            <person name="Staton M."/>
        </authorList>
    </citation>
    <scope>NUCLEOTIDE SEQUENCE [LARGE SCALE GENOMIC DNA]</scope>
    <source>
        <strain evidence="5">Pseudo-F2</strain>
    </source>
</reference>
<keyword evidence="2" id="KW-0808">Transferase</keyword>
<evidence type="ECO:0000313" key="6">
    <source>
        <dbReference type="Proteomes" id="UP001324115"/>
    </source>
</evidence>
<dbReference type="Gene3D" id="1.10.1200.270">
    <property type="entry name" value="Methyltransferase, alpha-helical capping domain"/>
    <property type="match status" value="1"/>
</dbReference>
<proteinExistence type="predicted"/>
<dbReference type="GO" id="GO:0008168">
    <property type="term" value="F:methyltransferase activity"/>
    <property type="evidence" value="ECO:0007669"/>
    <property type="project" value="UniProtKB-KW"/>
</dbReference>
<dbReference type="GO" id="GO:0046872">
    <property type="term" value="F:metal ion binding"/>
    <property type="evidence" value="ECO:0007669"/>
    <property type="project" value="UniProtKB-KW"/>
</dbReference>
<keyword evidence="6" id="KW-1185">Reference proteome</keyword>
<accession>A0AAN7E4X6</accession>
<evidence type="ECO:0000256" key="1">
    <source>
        <dbReference type="ARBA" id="ARBA00022603"/>
    </source>
</evidence>
<keyword evidence="3" id="KW-0479">Metal-binding</keyword>
<sequence>MNGGDAAQAPVRRCEGDNVSLDLVSSQECLGLSTGGSCLTIFLHFVHSSYSLQWRSQVPEGLVDETGIPLNKGNIHIAKTSPHSVLTGVHKSFERKADSSGNQSCTIWELLGITLNDMVQEIQNPLCLLFPSAETHGKYRRGKIGQDCNMDDSNKSCRYDKPTRGKCVAMSIRVVVEFILACYFGGEIKDDLFEIFSKNIEEYLEVEDGKYTNMIISMTKG</sequence>
<name>A0AAN7E4X6_QUERU</name>
<evidence type="ECO:0000256" key="3">
    <source>
        <dbReference type="ARBA" id="ARBA00022723"/>
    </source>
</evidence>
<dbReference type="SUPFAM" id="SSF53335">
    <property type="entry name" value="S-adenosyl-L-methionine-dependent methyltransferases"/>
    <property type="match status" value="1"/>
</dbReference>